<evidence type="ECO:0000256" key="1">
    <source>
        <dbReference type="ARBA" id="ARBA00008779"/>
    </source>
</evidence>
<dbReference type="Gene3D" id="3.40.720.10">
    <property type="entry name" value="Alkaline Phosphatase, subunit A"/>
    <property type="match status" value="1"/>
</dbReference>
<dbReference type="PROSITE" id="PS00149">
    <property type="entry name" value="SULFATASE_2"/>
    <property type="match status" value="1"/>
</dbReference>
<dbReference type="Proteomes" id="UP000326921">
    <property type="component" value="Chromosome"/>
</dbReference>
<evidence type="ECO:0000313" key="7">
    <source>
        <dbReference type="EMBL" id="QGA27069.1"/>
    </source>
</evidence>
<dbReference type="InterPro" id="IPR000917">
    <property type="entry name" value="Sulfatase_N"/>
</dbReference>
<dbReference type="AlphaFoldDB" id="A0A5Q0QCY1"/>
<sequence>MKRKSITINALLLLLSLSVFAQEKRPNIVLILVDDLGFSDIAPYGGDELQTKHINQLAKEGTKFQEFYNNSICAPTRASLLTGQYSHKAGIGYFNVNLGLPAYQGFLNKESLTLAEVLKNSGYSTIISGKWHVGDDFDQWPAQRGFERSFNFVGGASNFYEINNPDSATVSLYKNNEPFYLTKDKYLTDEITEQAIGFLKEQQKDNKPFFLYLAYNAPHWPLQVPEEETQKYKDAYSLGWDSLRIKRFEQAQAKGVFPKGQAITQRDSSIQAWNRLTYDEQQYWKRRQQVFAGMIDRVDQNIGRIQKTLKELKKDKNTIIIFLSDNGAQGGERNRIYTSRTSGTVGSAGSYDVQNSNWSQTGNSPLRSYKDNPYEGGISAPFIVWYPKEVKANRIKRGTGHLIDIAPTLYDFAEAKYPTSFAEVETNQLPGKSLRSLLNSDQVQVERDKPLCWERAGNRAVRYGQWKLVSIFRKGNVWELYNIDEDRAENIDLASKHPEIVKELAGYYGDWAKENAVIDYRKIQQQRIIR</sequence>
<dbReference type="SUPFAM" id="SSF53649">
    <property type="entry name" value="Alkaline phosphatase-like"/>
    <property type="match status" value="1"/>
</dbReference>
<dbReference type="PANTHER" id="PTHR42693:SF53">
    <property type="entry name" value="ENDO-4-O-SULFATASE"/>
    <property type="match status" value="1"/>
</dbReference>
<dbReference type="PANTHER" id="PTHR42693">
    <property type="entry name" value="ARYLSULFATASE FAMILY MEMBER"/>
    <property type="match status" value="1"/>
</dbReference>
<keyword evidence="7" id="KW-0808">Transferase</keyword>
<dbReference type="PROSITE" id="PS00523">
    <property type="entry name" value="SULFATASE_1"/>
    <property type="match status" value="1"/>
</dbReference>
<evidence type="ECO:0000256" key="3">
    <source>
        <dbReference type="ARBA" id="ARBA00022801"/>
    </source>
</evidence>
<feature type="signal peptide" evidence="5">
    <location>
        <begin position="1"/>
        <end position="21"/>
    </location>
</feature>
<evidence type="ECO:0000256" key="2">
    <source>
        <dbReference type="ARBA" id="ARBA00022723"/>
    </source>
</evidence>
<comment type="similarity">
    <text evidence="1">Belongs to the sulfatase family.</text>
</comment>
<dbReference type="InterPro" id="IPR050738">
    <property type="entry name" value="Sulfatase"/>
</dbReference>
<dbReference type="Pfam" id="PF00884">
    <property type="entry name" value="Sulfatase"/>
    <property type="match status" value="1"/>
</dbReference>
<keyword evidence="4" id="KW-0106">Calcium</keyword>
<dbReference type="EMBL" id="CP045652">
    <property type="protein sequence ID" value="QGA27069.1"/>
    <property type="molecule type" value="Genomic_DNA"/>
</dbReference>
<dbReference type="GO" id="GO:0016740">
    <property type="term" value="F:transferase activity"/>
    <property type="evidence" value="ECO:0007669"/>
    <property type="project" value="UniProtKB-KW"/>
</dbReference>
<keyword evidence="5" id="KW-0732">Signal</keyword>
<name>A0A5Q0QCY1_9SPHI</name>
<dbReference type="GO" id="GO:0046872">
    <property type="term" value="F:metal ion binding"/>
    <property type="evidence" value="ECO:0007669"/>
    <property type="project" value="UniProtKB-KW"/>
</dbReference>
<accession>A0A5Q0QCY1</accession>
<protein>
    <submittedName>
        <fullName evidence="7">Sulfatase-like hydrolase/transferase</fullName>
    </submittedName>
</protein>
<dbReference type="InterPro" id="IPR017850">
    <property type="entry name" value="Alkaline_phosphatase_core_sf"/>
</dbReference>
<feature type="chain" id="PRO_5025064781" evidence="5">
    <location>
        <begin position="22"/>
        <end position="530"/>
    </location>
</feature>
<dbReference type="Gene3D" id="3.30.1120.10">
    <property type="match status" value="1"/>
</dbReference>
<evidence type="ECO:0000256" key="5">
    <source>
        <dbReference type="SAM" id="SignalP"/>
    </source>
</evidence>
<dbReference type="KEGG" id="sphe:GFH32_12405"/>
<reference evidence="7 8" key="1">
    <citation type="submission" date="2019-10" db="EMBL/GenBank/DDBJ databases">
        <authorList>
            <person name="Dong K."/>
        </authorList>
    </citation>
    <scope>NUCLEOTIDE SEQUENCE [LARGE SCALE GENOMIC DNA]</scope>
    <source>
        <strain evidence="8">dk4302</strain>
    </source>
</reference>
<dbReference type="RefSeq" id="WP_153511911.1">
    <property type="nucleotide sequence ID" value="NZ_CP045652.1"/>
</dbReference>
<evidence type="ECO:0000313" key="8">
    <source>
        <dbReference type="Proteomes" id="UP000326921"/>
    </source>
</evidence>
<gene>
    <name evidence="7" type="ORF">GFH32_12405</name>
</gene>
<evidence type="ECO:0000256" key="4">
    <source>
        <dbReference type="ARBA" id="ARBA00022837"/>
    </source>
</evidence>
<evidence type="ECO:0000259" key="6">
    <source>
        <dbReference type="Pfam" id="PF00884"/>
    </source>
</evidence>
<dbReference type="CDD" id="cd16025">
    <property type="entry name" value="PAS_like"/>
    <property type="match status" value="1"/>
</dbReference>
<keyword evidence="3 7" id="KW-0378">Hydrolase</keyword>
<keyword evidence="8" id="KW-1185">Reference proteome</keyword>
<organism evidence="7 8">
    <name type="scientific">Sphingobacterium zhuxiongii</name>
    <dbReference type="NCBI Taxonomy" id="2662364"/>
    <lineage>
        <taxon>Bacteria</taxon>
        <taxon>Pseudomonadati</taxon>
        <taxon>Bacteroidota</taxon>
        <taxon>Sphingobacteriia</taxon>
        <taxon>Sphingobacteriales</taxon>
        <taxon>Sphingobacteriaceae</taxon>
        <taxon>Sphingobacterium</taxon>
    </lineage>
</organism>
<feature type="domain" description="Sulfatase N-terminal" evidence="6">
    <location>
        <begin position="26"/>
        <end position="413"/>
    </location>
</feature>
<keyword evidence="2" id="KW-0479">Metal-binding</keyword>
<dbReference type="InterPro" id="IPR024607">
    <property type="entry name" value="Sulfatase_CS"/>
</dbReference>
<proteinExistence type="inferred from homology"/>
<dbReference type="GO" id="GO:0004065">
    <property type="term" value="F:arylsulfatase activity"/>
    <property type="evidence" value="ECO:0007669"/>
    <property type="project" value="TreeGrafter"/>
</dbReference>